<proteinExistence type="predicted"/>
<keyword evidence="3" id="KW-1185">Reference proteome</keyword>
<evidence type="ECO:0008006" key="4">
    <source>
        <dbReference type="Google" id="ProtNLM"/>
    </source>
</evidence>
<feature type="region of interest" description="Disordered" evidence="1">
    <location>
        <begin position="120"/>
        <end position="151"/>
    </location>
</feature>
<reference evidence="3" key="1">
    <citation type="submission" date="2024-01" db="EMBL/GenBank/DDBJ databases">
        <title>Roseobacter fucihabitans sp. nov., isolated from the brown alga Fucus spiralis.</title>
        <authorList>
            <person name="Hahnke S."/>
            <person name="Berger M."/>
            <person name="Schlingloff A."/>
            <person name="Athale I."/>
            <person name="Neumann-Schaal M."/>
            <person name="Adenaya A."/>
            <person name="Poehlein A."/>
            <person name="Daniel R."/>
            <person name="Pertersen J."/>
            <person name="Brinkhoff T."/>
        </authorList>
    </citation>
    <scope>NUCLEOTIDE SEQUENCE [LARGE SCALE GENOMIC DNA]</scope>
    <source>
        <strain evidence="3">B14</strain>
    </source>
</reference>
<dbReference type="RefSeq" id="WP_222869338.1">
    <property type="nucleotide sequence ID" value="NZ_CP143423.1"/>
</dbReference>
<dbReference type="Proteomes" id="UP001318682">
    <property type="component" value="Chromosome"/>
</dbReference>
<organism evidence="2 3">
    <name type="scientific">Roseobacter fucihabitans</name>
    <dbReference type="NCBI Taxonomy" id="1537242"/>
    <lineage>
        <taxon>Bacteria</taxon>
        <taxon>Pseudomonadati</taxon>
        <taxon>Pseudomonadota</taxon>
        <taxon>Alphaproteobacteria</taxon>
        <taxon>Rhodobacterales</taxon>
        <taxon>Roseobacteraceae</taxon>
        <taxon>Roseobacter</taxon>
    </lineage>
</organism>
<evidence type="ECO:0000256" key="1">
    <source>
        <dbReference type="SAM" id="MobiDB-lite"/>
    </source>
</evidence>
<evidence type="ECO:0000313" key="2">
    <source>
        <dbReference type="EMBL" id="WVX47272.1"/>
    </source>
</evidence>
<name>A0ABZ2BMG0_9RHOB</name>
<gene>
    <name evidence="2" type="ORF">ROLI_003390</name>
</gene>
<evidence type="ECO:0000313" key="3">
    <source>
        <dbReference type="Proteomes" id="UP001318682"/>
    </source>
</evidence>
<sequence length="292" mass="32860">MKDNFVQRTGQGGGFNVVDEIEKRLAKVNLLPKTRQIPRSTMNRLLSAEGFRNRLGFSVRKKKFVYTHDEDTVLSALARVAEDLASRKVVLGDLWDIDGKTTYLDQLGAEGILPRAGLAIAPGSPPVSPAPKPPPKPSPTTSPAPKPTTRTTLIPQKEFGIIWPGRLQRHHEIWEELQFKLDLNKHRNAISVLFRVLLEISVDNHITRRSTDAHPNDKLALKVKKIGQHLHDDGKIDKKQFDATKKFGQMDQLVSADTLNRYVHSPDFALSDKHLMAMWDSMAEFIVRSLEA</sequence>
<dbReference type="EMBL" id="CP143423">
    <property type="protein sequence ID" value="WVX47272.1"/>
    <property type="molecule type" value="Genomic_DNA"/>
</dbReference>
<feature type="compositionally biased region" description="Pro residues" evidence="1">
    <location>
        <begin position="123"/>
        <end position="146"/>
    </location>
</feature>
<accession>A0ABZ2BMG0</accession>
<protein>
    <recommendedName>
        <fullName evidence="4">HEPN domain-containing protein</fullName>
    </recommendedName>
</protein>